<protein>
    <submittedName>
        <fullName evidence="2">Uncharacterized protein</fullName>
    </submittedName>
</protein>
<proteinExistence type="predicted"/>
<accession>A0A7S4JRR4</accession>
<feature type="signal peptide" evidence="1">
    <location>
        <begin position="1"/>
        <end position="23"/>
    </location>
</feature>
<feature type="chain" id="PRO_5031380876" evidence="1">
    <location>
        <begin position="24"/>
        <end position="335"/>
    </location>
</feature>
<sequence>MRPTLAALLSALTLSALSSPSVAFLSHNRVRHQSKGFATWDSLRLKSALVEPEGETVSSFTDASAELTQKLSKDGVELWLDLRGTAILPVAALSHLSDDLWGDFEALKARGNRFVDRVLVSEANAQEALQHMDNRNQGTDVADVVFVRDEDDVVIDARDRSNIVGRLVSLKNNEMVDPIPAMDCMSLGGWTLVDSSDIKDDEKKQEAVDGLVEFLSASATPGVGLMVGSEARAVQGYGRNKDDEKEACGGIVLCCHSKRDLLNSGALFQSSQAGSYTETDSGILVQTENAADVADDNIVADAPAFKSAVAIPFDVNMWKTASFVFGGFSDSELNS</sequence>
<evidence type="ECO:0000256" key="1">
    <source>
        <dbReference type="SAM" id="SignalP"/>
    </source>
</evidence>
<dbReference type="AlphaFoldDB" id="A0A7S4JRR4"/>
<name>A0A7S4JRR4_9STRA</name>
<organism evidence="2">
    <name type="scientific">Odontella aurita</name>
    <dbReference type="NCBI Taxonomy" id="265563"/>
    <lineage>
        <taxon>Eukaryota</taxon>
        <taxon>Sar</taxon>
        <taxon>Stramenopiles</taxon>
        <taxon>Ochrophyta</taxon>
        <taxon>Bacillariophyta</taxon>
        <taxon>Mediophyceae</taxon>
        <taxon>Biddulphiophycidae</taxon>
        <taxon>Eupodiscales</taxon>
        <taxon>Odontellaceae</taxon>
        <taxon>Odontella</taxon>
    </lineage>
</organism>
<dbReference type="EMBL" id="HBKQ01047294">
    <property type="protein sequence ID" value="CAE2272078.1"/>
    <property type="molecule type" value="Transcribed_RNA"/>
</dbReference>
<gene>
    <name evidence="2" type="ORF">OAUR00152_LOCUS32630</name>
</gene>
<evidence type="ECO:0000313" key="2">
    <source>
        <dbReference type="EMBL" id="CAE2272078.1"/>
    </source>
</evidence>
<reference evidence="2" key="1">
    <citation type="submission" date="2021-01" db="EMBL/GenBank/DDBJ databases">
        <authorList>
            <person name="Corre E."/>
            <person name="Pelletier E."/>
            <person name="Niang G."/>
            <person name="Scheremetjew M."/>
            <person name="Finn R."/>
            <person name="Kale V."/>
            <person name="Holt S."/>
            <person name="Cochrane G."/>
            <person name="Meng A."/>
            <person name="Brown T."/>
            <person name="Cohen L."/>
        </authorList>
    </citation>
    <scope>NUCLEOTIDE SEQUENCE</scope>
    <source>
        <strain evidence="2">Isolate 1302-5</strain>
    </source>
</reference>
<keyword evidence="1" id="KW-0732">Signal</keyword>